<dbReference type="Proteomes" id="UP001320706">
    <property type="component" value="Unassembled WGS sequence"/>
</dbReference>
<accession>A0ACC3SPL1</accession>
<dbReference type="EC" id="2.4.2.19" evidence="1"/>
<keyword evidence="2" id="KW-1185">Reference proteome</keyword>
<proteinExistence type="predicted"/>
<name>A0ACC3SPL1_9PEZI</name>
<gene>
    <name evidence="1" type="primary">BNA6_2</name>
    <name evidence="1" type="ORF">M8818_000303</name>
</gene>
<keyword evidence="1" id="KW-0808">Transferase</keyword>
<sequence>MPITEGAPAHGNPANLLPPSWKVTITGWLAEDTPSFDYGGFVVGDEPAEARLLAKSPGVLAGVPFFDEIFAQLGCSVEWHVKEGEEVGKGGGKQHVATVKGPVRCVLLGERVGLNLLARCSGIATKSDSLLQLLRNAGYKNTLAGTRKTTPGFRLVEKYGMLVGGCDPHRVDLSSMTMLKDNHIWACGGSIASAVAAAKASAGFAIKIEVECQSLDEANRAVEAGADVVMLDNFSPDEMKKAAKALKDKWGRGPRAPLVEVSGGLTQDNVESYVCDDVDVISSSSIHQGVKHVDFSLKIVPKEAQKGEKKGDGESVAV</sequence>
<protein>
    <submittedName>
        <fullName evidence="1">Nicotinate-nucleotide diphosphorylase (Carboxylating)</fullName>
        <ecNumber evidence="1">2.4.2.19</ecNumber>
    </submittedName>
</protein>
<evidence type="ECO:0000313" key="2">
    <source>
        <dbReference type="Proteomes" id="UP001320706"/>
    </source>
</evidence>
<keyword evidence="1" id="KW-0328">Glycosyltransferase</keyword>
<organism evidence="1 2">
    <name type="scientific">Zalaria obscura</name>
    <dbReference type="NCBI Taxonomy" id="2024903"/>
    <lineage>
        <taxon>Eukaryota</taxon>
        <taxon>Fungi</taxon>
        <taxon>Dikarya</taxon>
        <taxon>Ascomycota</taxon>
        <taxon>Pezizomycotina</taxon>
        <taxon>Dothideomycetes</taxon>
        <taxon>Dothideomycetidae</taxon>
        <taxon>Dothideales</taxon>
        <taxon>Zalariaceae</taxon>
        <taxon>Zalaria</taxon>
    </lineage>
</organism>
<evidence type="ECO:0000313" key="1">
    <source>
        <dbReference type="EMBL" id="KAK8222132.1"/>
    </source>
</evidence>
<dbReference type="EMBL" id="JAMKPW020000001">
    <property type="protein sequence ID" value="KAK8222132.1"/>
    <property type="molecule type" value="Genomic_DNA"/>
</dbReference>
<comment type="caution">
    <text evidence="1">The sequence shown here is derived from an EMBL/GenBank/DDBJ whole genome shotgun (WGS) entry which is preliminary data.</text>
</comment>
<reference evidence="1" key="1">
    <citation type="submission" date="2024-02" db="EMBL/GenBank/DDBJ databases">
        <title>Metagenome Assembled Genome of Zalaria obscura JY119.</title>
        <authorList>
            <person name="Vighnesh L."/>
            <person name="Jagadeeshwari U."/>
            <person name="Venkata Ramana C."/>
            <person name="Sasikala C."/>
        </authorList>
    </citation>
    <scope>NUCLEOTIDE SEQUENCE</scope>
    <source>
        <strain evidence="1">JY119</strain>
    </source>
</reference>